<reference evidence="2 3" key="1">
    <citation type="submission" date="2022-04" db="EMBL/GenBank/DDBJ databases">
        <title>Positive selection, recombination, and allopatry shape intraspecific diversity of widespread and dominant cyanobacteria.</title>
        <authorList>
            <person name="Wei J."/>
            <person name="Shu W."/>
            <person name="Hu C."/>
        </authorList>
    </citation>
    <scope>NUCLEOTIDE SEQUENCE [LARGE SCALE GENOMIC DNA]</scope>
    <source>
        <strain evidence="2 3">GB2-A5</strain>
    </source>
</reference>
<dbReference type="EMBL" id="JAMPKK010000013">
    <property type="protein sequence ID" value="MEP0864474.1"/>
    <property type="molecule type" value="Genomic_DNA"/>
</dbReference>
<dbReference type="RefSeq" id="WP_199295271.1">
    <property type="nucleotide sequence ID" value="NZ_JAMPKK010000013.1"/>
</dbReference>
<keyword evidence="3" id="KW-1185">Reference proteome</keyword>
<name>A0ABV0JN10_9CYAN</name>
<keyword evidence="1" id="KW-1133">Transmembrane helix</keyword>
<feature type="transmembrane region" description="Helical" evidence="1">
    <location>
        <begin position="82"/>
        <end position="104"/>
    </location>
</feature>
<sequence length="169" mass="18055">MMDNQNLSTAQANLKLALWNVEAESVKSSEVYAQLQELGLPEEVVSRLHELITFTKKVTGKVFAVGKIVLLKILQFVKAHPFLVVGVGIGAVIGAAIAGLITSIPFLGQFLAPLAAALGRTVTVIGAVVGHRLDKQFQGVGEDIAEIVQQFFSLLVDVFNTVFRGVVTA</sequence>
<keyword evidence="1" id="KW-0472">Membrane</keyword>
<dbReference type="Proteomes" id="UP001442494">
    <property type="component" value="Unassembled WGS sequence"/>
</dbReference>
<proteinExistence type="predicted"/>
<evidence type="ECO:0000313" key="2">
    <source>
        <dbReference type="EMBL" id="MEP0864474.1"/>
    </source>
</evidence>
<feature type="transmembrane region" description="Helical" evidence="1">
    <location>
        <begin position="110"/>
        <end position="129"/>
    </location>
</feature>
<comment type="caution">
    <text evidence="2">The sequence shown here is derived from an EMBL/GenBank/DDBJ whole genome shotgun (WGS) entry which is preliminary data.</text>
</comment>
<keyword evidence="1" id="KW-0812">Transmembrane</keyword>
<accession>A0ABV0JN10</accession>
<gene>
    <name evidence="2" type="ORF">NDI37_08320</name>
</gene>
<evidence type="ECO:0000313" key="3">
    <source>
        <dbReference type="Proteomes" id="UP001442494"/>
    </source>
</evidence>
<evidence type="ECO:0000256" key="1">
    <source>
        <dbReference type="SAM" id="Phobius"/>
    </source>
</evidence>
<organism evidence="2 3">
    <name type="scientific">Funiculus sociatus GB2-A5</name>
    <dbReference type="NCBI Taxonomy" id="2933946"/>
    <lineage>
        <taxon>Bacteria</taxon>
        <taxon>Bacillati</taxon>
        <taxon>Cyanobacteriota</taxon>
        <taxon>Cyanophyceae</taxon>
        <taxon>Coleofasciculales</taxon>
        <taxon>Coleofasciculaceae</taxon>
        <taxon>Funiculus</taxon>
    </lineage>
</organism>
<protein>
    <submittedName>
        <fullName evidence="2">Uncharacterized protein</fullName>
    </submittedName>
</protein>